<gene>
    <name evidence="2" type="ORF">NP493_941g01018</name>
</gene>
<evidence type="ECO:0000313" key="2">
    <source>
        <dbReference type="EMBL" id="KAK2172579.1"/>
    </source>
</evidence>
<protein>
    <submittedName>
        <fullName evidence="2">Uncharacterized protein</fullName>
    </submittedName>
</protein>
<feature type="compositionally biased region" description="Polar residues" evidence="1">
    <location>
        <begin position="190"/>
        <end position="204"/>
    </location>
</feature>
<feature type="region of interest" description="Disordered" evidence="1">
    <location>
        <begin position="143"/>
        <end position="169"/>
    </location>
</feature>
<dbReference type="Proteomes" id="UP001209878">
    <property type="component" value="Unassembled WGS sequence"/>
</dbReference>
<dbReference type="EMBL" id="JAODUO010000948">
    <property type="protein sequence ID" value="KAK2172579.1"/>
    <property type="molecule type" value="Genomic_DNA"/>
</dbReference>
<evidence type="ECO:0000256" key="1">
    <source>
        <dbReference type="SAM" id="MobiDB-lite"/>
    </source>
</evidence>
<proteinExistence type="predicted"/>
<name>A0AAD9KJ78_RIDPI</name>
<reference evidence="2" key="1">
    <citation type="journal article" date="2023" name="Mol. Biol. Evol.">
        <title>Third-Generation Sequencing Reveals the Adaptive Role of the Epigenome in Three Deep-Sea Polychaetes.</title>
        <authorList>
            <person name="Perez M."/>
            <person name="Aroh O."/>
            <person name="Sun Y."/>
            <person name="Lan Y."/>
            <person name="Juniper S.K."/>
            <person name="Young C.R."/>
            <person name="Angers B."/>
            <person name="Qian P.Y."/>
        </authorList>
    </citation>
    <scope>NUCLEOTIDE SEQUENCE</scope>
    <source>
        <strain evidence="2">R07B-5</strain>
    </source>
</reference>
<feature type="compositionally biased region" description="Polar residues" evidence="1">
    <location>
        <begin position="143"/>
        <end position="163"/>
    </location>
</feature>
<evidence type="ECO:0000313" key="3">
    <source>
        <dbReference type="Proteomes" id="UP001209878"/>
    </source>
</evidence>
<accession>A0AAD9KJ78</accession>
<keyword evidence="3" id="KW-1185">Reference proteome</keyword>
<feature type="region of interest" description="Disordered" evidence="1">
    <location>
        <begin position="33"/>
        <end position="61"/>
    </location>
</feature>
<dbReference type="AlphaFoldDB" id="A0AAD9KJ78"/>
<organism evidence="2 3">
    <name type="scientific">Ridgeia piscesae</name>
    <name type="common">Tubeworm</name>
    <dbReference type="NCBI Taxonomy" id="27915"/>
    <lineage>
        <taxon>Eukaryota</taxon>
        <taxon>Metazoa</taxon>
        <taxon>Spiralia</taxon>
        <taxon>Lophotrochozoa</taxon>
        <taxon>Annelida</taxon>
        <taxon>Polychaeta</taxon>
        <taxon>Sedentaria</taxon>
        <taxon>Canalipalpata</taxon>
        <taxon>Sabellida</taxon>
        <taxon>Siboglinidae</taxon>
        <taxon>Ridgeia</taxon>
    </lineage>
</organism>
<feature type="region of interest" description="Disordered" evidence="1">
    <location>
        <begin position="185"/>
        <end position="219"/>
    </location>
</feature>
<comment type="caution">
    <text evidence="2">The sequence shown here is derived from an EMBL/GenBank/DDBJ whole genome shotgun (WGS) entry which is preliminary data.</text>
</comment>
<sequence length="328" mass="35019">MMIAGLTLCALSTVIFIGLLVYAAISERELRRRQFPQSHQPTRGPPSIDLLGAPPSNRPRNDRVASAYDPTYAMISCGDVTPRYVESPARTRATKGHDPEVVMEPRNLPEVPAASGSFSRSDANVGANVYSTISGDYANIDAQSAASPQAPNRSTSSVIAQTDTPEDPRYAVPRMQSVYEAISEGENDVTAVNGSGRTPANSAGETEDATGKECASTGPRELDEGYEVALQASGKVASDVSPYIDRRGSGDGYQVALKVVGLAIDDVKEEHEQGTYDSGYEVPQKDNLSDGHYVAPDDVTKETIATSEKRPVSDNSVYIFMGNPLPAK</sequence>